<reference evidence="7" key="1">
    <citation type="journal article" date="2019" name="bioRxiv">
        <title>The Genome of the Zebra Mussel, Dreissena polymorpha: A Resource for Invasive Species Research.</title>
        <authorList>
            <person name="McCartney M.A."/>
            <person name="Auch B."/>
            <person name="Kono T."/>
            <person name="Mallez S."/>
            <person name="Zhang Y."/>
            <person name="Obille A."/>
            <person name="Becker A."/>
            <person name="Abrahante J.E."/>
            <person name="Garbe J."/>
            <person name="Badalamenti J.P."/>
            <person name="Herman A."/>
            <person name="Mangelson H."/>
            <person name="Liachko I."/>
            <person name="Sullivan S."/>
            <person name="Sone E.D."/>
            <person name="Koren S."/>
            <person name="Silverstein K.A.T."/>
            <person name="Beckman K.B."/>
            <person name="Gohl D.M."/>
        </authorList>
    </citation>
    <scope>NUCLEOTIDE SEQUENCE</scope>
    <source>
        <strain evidence="7">Duluth1</strain>
        <tissue evidence="7">Whole animal</tissue>
    </source>
</reference>
<protein>
    <recommendedName>
        <fullName evidence="6">PHD-type domain-containing protein</fullName>
    </recommendedName>
</protein>
<evidence type="ECO:0000256" key="4">
    <source>
        <dbReference type="ARBA" id="ARBA00022833"/>
    </source>
</evidence>
<dbReference type="GO" id="GO:0048188">
    <property type="term" value="C:Set1C/COMPASS complex"/>
    <property type="evidence" value="ECO:0007669"/>
    <property type="project" value="InterPro"/>
</dbReference>
<name>A0A9D4KYB7_DREPO</name>
<proteinExistence type="predicted"/>
<dbReference type="Proteomes" id="UP000828390">
    <property type="component" value="Unassembled WGS sequence"/>
</dbReference>
<keyword evidence="5" id="KW-0539">Nucleus</keyword>
<evidence type="ECO:0000256" key="1">
    <source>
        <dbReference type="ARBA" id="ARBA00004123"/>
    </source>
</evidence>
<dbReference type="Pfam" id="PF00628">
    <property type="entry name" value="PHD"/>
    <property type="match status" value="1"/>
</dbReference>
<comment type="subcellular location">
    <subcellularLocation>
        <location evidence="1">Nucleus</location>
    </subcellularLocation>
</comment>
<dbReference type="AlphaFoldDB" id="A0A9D4KYB7"/>
<keyword evidence="3" id="KW-0863">Zinc-finger</keyword>
<dbReference type="GO" id="GO:0008270">
    <property type="term" value="F:zinc ion binding"/>
    <property type="evidence" value="ECO:0007669"/>
    <property type="project" value="UniProtKB-KW"/>
</dbReference>
<reference evidence="7" key="2">
    <citation type="submission" date="2020-11" db="EMBL/GenBank/DDBJ databases">
        <authorList>
            <person name="McCartney M.A."/>
            <person name="Auch B."/>
            <person name="Kono T."/>
            <person name="Mallez S."/>
            <person name="Becker A."/>
            <person name="Gohl D.M."/>
            <person name="Silverstein K.A.T."/>
            <person name="Koren S."/>
            <person name="Bechman K.B."/>
            <person name="Herman A."/>
            <person name="Abrahante J.E."/>
            <person name="Garbe J."/>
        </authorList>
    </citation>
    <scope>NUCLEOTIDE SEQUENCE</scope>
    <source>
        <strain evidence="7">Duluth1</strain>
        <tissue evidence="7">Whole animal</tissue>
    </source>
</reference>
<keyword evidence="8" id="KW-1185">Reference proteome</keyword>
<keyword evidence="2" id="KW-0479">Metal-binding</keyword>
<dbReference type="InterPro" id="IPR011011">
    <property type="entry name" value="Znf_FYVE_PHD"/>
</dbReference>
<dbReference type="GO" id="GO:0045893">
    <property type="term" value="P:positive regulation of DNA-templated transcription"/>
    <property type="evidence" value="ECO:0007669"/>
    <property type="project" value="TreeGrafter"/>
</dbReference>
<dbReference type="EMBL" id="JAIWYP010000003">
    <property type="protein sequence ID" value="KAH3848392.1"/>
    <property type="molecule type" value="Genomic_DNA"/>
</dbReference>
<accession>A0A9D4KYB7</accession>
<dbReference type="InterPro" id="IPR037869">
    <property type="entry name" value="Spp1/CFP1"/>
</dbReference>
<keyword evidence="4" id="KW-0862">Zinc</keyword>
<dbReference type="SUPFAM" id="SSF57903">
    <property type="entry name" value="FYVE/PHD zinc finger"/>
    <property type="match status" value="1"/>
</dbReference>
<dbReference type="Gene3D" id="3.30.40.10">
    <property type="entry name" value="Zinc/RING finger domain, C3HC4 (zinc finger)"/>
    <property type="match status" value="1"/>
</dbReference>
<evidence type="ECO:0000313" key="8">
    <source>
        <dbReference type="Proteomes" id="UP000828390"/>
    </source>
</evidence>
<gene>
    <name evidence="7" type="ORF">DPMN_090753</name>
</gene>
<evidence type="ECO:0000259" key="6">
    <source>
        <dbReference type="Pfam" id="PF00628"/>
    </source>
</evidence>
<organism evidence="7 8">
    <name type="scientific">Dreissena polymorpha</name>
    <name type="common">Zebra mussel</name>
    <name type="synonym">Mytilus polymorpha</name>
    <dbReference type="NCBI Taxonomy" id="45954"/>
    <lineage>
        <taxon>Eukaryota</taxon>
        <taxon>Metazoa</taxon>
        <taxon>Spiralia</taxon>
        <taxon>Lophotrochozoa</taxon>
        <taxon>Mollusca</taxon>
        <taxon>Bivalvia</taxon>
        <taxon>Autobranchia</taxon>
        <taxon>Heteroconchia</taxon>
        <taxon>Euheterodonta</taxon>
        <taxon>Imparidentia</taxon>
        <taxon>Neoheterodontei</taxon>
        <taxon>Myida</taxon>
        <taxon>Dreissenoidea</taxon>
        <taxon>Dreissenidae</taxon>
        <taxon>Dreissena</taxon>
    </lineage>
</organism>
<evidence type="ECO:0000256" key="2">
    <source>
        <dbReference type="ARBA" id="ARBA00022723"/>
    </source>
</evidence>
<dbReference type="InterPro" id="IPR013083">
    <property type="entry name" value="Znf_RING/FYVE/PHD"/>
</dbReference>
<dbReference type="InterPro" id="IPR019787">
    <property type="entry name" value="Znf_PHD-finger"/>
</dbReference>
<evidence type="ECO:0000256" key="5">
    <source>
        <dbReference type="ARBA" id="ARBA00023242"/>
    </source>
</evidence>
<evidence type="ECO:0000313" key="7">
    <source>
        <dbReference type="EMBL" id="KAH3848392.1"/>
    </source>
</evidence>
<comment type="caution">
    <text evidence="7">The sequence shown here is derived from an EMBL/GenBank/DDBJ whole genome shotgun (WGS) entry which is preliminary data.</text>
</comment>
<dbReference type="PANTHER" id="PTHR46174:SF1">
    <property type="entry name" value="CXXC-TYPE ZINC FINGER PROTEIN 1"/>
    <property type="match status" value="1"/>
</dbReference>
<sequence>MCGSRRGLSPFNSSKCLDTVQAHMKREHDVRLNQVAYGWGSGLHFKCDRKKGKEKKLLPAFLYQVRLKGKKLNVNHDRMKKCRMKDFPTRISKEQESCRNGSEESSLPIYCVCKGVDDGSFMIACGWCEEWFHGRCVGLTEEGE</sequence>
<dbReference type="PANTHER" id="PTHR46174">
    <property type="entry name" value="CXXC-TYPE ZINC FINGER PROTEIN 1"/>
    <property type="match status" value="1"/>
</dbReference>
<feature type="domain" description="PHD-type" evidence="6">
    <location>
        <begin position="111"/>
        <end position="142"/>
    </location>
</feature>
<evidence type="ECO:0000256" key="3">
    <source>
        <dbReference type="ARBA" id="ARBA00022771"/>
    </source>
</evidence>